<dbReference type="EMBL" id="BSXT01000918">
    <property type="protein sequence ID" value="GMF36212.1"/>
    <property type="molecule type" value="Genomic_DNA"/>
</dbReference>
<feature type="compositionally biased region" description="Polar residues" evidence="1">
    <location>
        <begin position="1"/>
        <end position="12"/>
    </location>
</feature>
<feature type="region of interest" description="Disordered" evidence="1">
    <location>
        <begin position="407"/>
        <end position="458"/>
    </location>
</feature>
<feature type="compositionally biased region" description="Basic and acidic residues" evidence="1">
    <location>
        <begin position="408"/>
        <end position="458"/>
    </location>
</feature>
<dbReference type="AlphaFoldDB" id="A0A9W6XD85"/>
<dbReference type="Proteomes" id="UP001165121">
    <property type="component" value="Unassembled WGS sequence"/>
</dbReference>
<reference evidence="2" key="1">
    <citation type="submission" date="2023-04" db="EMBL/GenBank/DDBJ databases">
        <title>Phytophthora fragariaefolia NBRC 109709.</title>
        <authorList>
            <person name="Ichikawa N."/>
            <person name="Sato H."/>
            <person name="Tonouchi N."/>
        </authorList>
    </citation>
    <scope>NUCLEOTIDE SEQUENCE</scope>
    <source>
        <strain evidence="2">NBRC 109709</strain>
    </source>
</reference>
<feature type="region of interest" description="Disordered" evidence="1">
    <location>
        <begin position="284"/>
        <end position="318"/>
    </location>
</feature>
<feature type="region of interest" description="Disordered" evidence="1">
    <location>
        <begin position="229"/>
        <end position="271"/>
    </location>
</feature>
<evidence type="ECO:0000313" key="2">
    <source>
        <dbReference type="EMBL" id="GMF36212.1"/>
    </source>
</evidence>
<accession>A0A9W6XD85</accession>
<sequence length="483" mass="54266">MAKESSSLSRGSPVTAGGSPAERSNSASQLAADTTVDVARSVQFEDDDARGQGYDEEDEDDEEKEEVDVEYVKSTAELLGEVEELSLQVSRMGNPRPVERNLVAELDASADGDGDEDDQGVVEGERPSIIPKATWNADTPSANKVLARLGEEMRTRSAWMMMFAPVATAQANRSNSLIQSGWSLARASAELTQWKRRLRAEIGLEKASGARQTIMDRVAEFTQLGADPCRVPLPKTPETKRPAKGERFRPTVGTPYFEDSHMFDSEEGQARGGRYDHLYDASDEAELADSRDDSADLRGDRDETVKDQTRRLSYDEAERDSSQYLELPDLRFLDPAEWVCSHRQYPGGADAAGYVEQFLLNCGNDGIMDLLYPLQLADIQRLEQIINKKILGEKRNKQWDRLVASRVGEARHNDGPQRRDVSRRGDIHRDHPDGRRGETHESHRDDRRSRRDDNRERRVTVAHATVDDLYRGGEPLARFVQHR</sequence>
<organism evidence="2 3">
    <name type="scientific">Phytophthora fragariaefolia</name>
    <dbReference type="NCBI Taxonomy" id="1490495"/>
    <lineage>
        <taxon>Eukaryota</taxon>
        <taxon>Sar</taxon>
        <taxon>Stramenopiles</taxon>
        <taxon>Oomycota</taxon>
        <taxon>Peronosporomycetes</taxon>
        <taxon>Peronosporales</taxon>
        <taxon>Peronosporaceae</taxon>
        <taxon>Phytophthora</taxon>
    </lineage>
</organism>
<protein>
    <submittedName>
        <fullName evidence="2">Unnamed protein product</fullName>
    </submittedName>
</protein>
<evidence type="ECO:0000256" key="1">
    <source>
        <dbReference type="SAM" id="MobiDB-lite"/>
    </source>
</evidence>
<name>A0A9W6XD85_9STRA</name>
<proteinExistence type="predicted"/>
<evidence type="ECO:0000313" key="3">
    <source>
        <dbReference type="Proteomes" id="UP001165121"/>
    </source>
</evidence>
<comment type="caution">
    <text evidence="2">The sequence shown here is derived from an EMBL/GenBank/DDBJ whole genome shotgun (WGS) entry which is preliminary data.</text>
</comment>
<feature type="compositionally biased region" description="Basic and acidic residues" evidence="1">
    <location>
        <begin position="237"/>
        <end position="249"/>
    </location>
</feature>
<feature type="region of interest" description="Disordered" evidence="1">
    <location>
        <begin position="1"/>
        <end position="68"/>
    </location>
</feature>
<keyword evidence="3" id="KW-1185">Reference proteome</keyword>
<feature type="compositionally biased region" description="Polar residues" evidence="1">
    <location>
        <begin position="22"/>
        <end position="32"/>
    </location>
</feature>
<gene>
    <name evidence="2" type="ORF">Pfra01_000981300</name>
</gene>
<feature type="compositionally biased region" description="Basic and acidic residues" evidence="1">
    <location>
        <begin position="288"/>
        <end position="318"/>
    </location>
</feature>
<feature type="compositionally biased region" description="Acidic residues" evidence="1">
    <location>
        <begin position="44"/>
        <end position="68"/>
    </location>
</feature>